<evidence type="ECO:0000256" key="6">
    <source>
        <dbReference type="ARBA" id="ARBA00022642"/>
    </source>
</evidence>
<dbReference type="InterPro" id="IPR027477">
    <property type="entry name" value="Succ_DH/fumarate_Rdtase_cat_sf"/>
</dbReference>
<dbReference type="InterPro" id="IPR003953">
    <property type="entry name" value="FAD-dep_OxRdtase_2_FAD-bd"/>
</dbReference>
<keyword evidence="8 10" id="KW-0560">Oxidoreductase</keyword>
<dbReference type="InterPro" id="IPR036188">
    <property type="entry name" value="FAD/NAD-bd_sf"/>
</dbReference>
<comment type="cofactor">
    <cofactor evidence="1">
        <name>FAD</name>
        <dbReference type="ChEBI" id="CHEBI:57692"/>
    </cofactor>
</comment>
<dbReference type="PANTHER" id="PTHR42716:SF2">
    <property type="entry name" value="L-ASPARTATE OXIDASE, CHLOROPLASTIC"/>
    <property type="match status" value="1"/>
</dbReference>
<keyword evidence="6" id="KW-0662">Pyridine nucleotide biosynthesis</keyword>
<evidence type="ECO:0000259" key="9">
    <source>
        <dbReference type="Pfam" id="PF00890"/>
    </source>
</evidence>
<proteinExistence type="inferred from homology"/>
<dbReference type="GO" id="GO:0009435">
    <property type="term" value="P:NAD+ biosynthetic process"/>
    <property type="evidence" value="ECO:0007669"/>
    <property type="project" value="UniProtKB-UniPathway"/>
</dbReference>
<evidence type="ECO:0000256" key="4">
    <source>
        <dbReference type="ARBA" id="ARBA00012173"/>
    </source>
</evidence>
<dbReference type="EC" id="1.4.3.16" evidence="4"/>
<evidence type="ECO:0000256" key="5">
    <source>
        <dbReference type="ARBA" id="ARBA00022630"/>
    </source>
</evidence>
<feature type="domain" description="FAD-dependent oxidoreductase 2 FAD-binding" evidence="9">
    <location>
        <begin position="2"/>
        <end position="102"/>
    </location>
</feature>
<dbReference type="AlphaFoldDB" id="T1DCX1"/>
<protein>
    <recommendedName>
        <fullName evidence="4">L-aspartate oxidase</fullName>
        <ecNumber evidence="4">1.4.3.16</ecNumber>
    </recommendedName>
</protein>
<comment type="caution">
    <text evidence="10">The sequence shown here is derived from an EMBL/GenBank/DDBJ whole genome shotgun (WGS) entry which is preliminary data.</text>
</comment>
<dbReference type="Gene3D" id="3.90.700.10">
    <property type="entry name" value="Succinate dehydrogenase/fumarate reductase flavoprotein, catalytic domain"/>
    <property type="match status" value="1"/>
</dbReference>
<feature type="non-terminal residue" evidence="10">
    <location>
        <position position="1"/>
    </location>
</feature>
<evidence type="ECO:0000256" key="7">
    <source>
        <dbReference type="ARBA" id="ARBA00022827"/>
    </source>
</evidence>
<evidence type="ECO:0000256" key="8">
    <source>
        <dbReference type="ARBA" id="ARBA00023002"/>
    </source>
</evidence>
<dbReference type="Gene3D" id="3.50.50.60">
    <property type="entry name" value="FAD/NAD(P)-binding domain"/>
    <property type="match status" value="1"/>
</dbReference>
<organism evidence="10">
    <name type="scientific">mine drainage metagenome</name>
    <dbReference type="NCBI Taxonomy" id="410659"/>
    <lineage>
        <taxon>unclassified sequences</taxon>
        <taxon>metagenomes</taxon>
        <taxon>ecological metagenomes</taxon>
    </lineage>
</organism>
<reference evidence="10" key="2">
    <citation type="journal article" date="2014" name="ISME J.">
        <title>Microbial stratification in low pH oxic and suboxic macroscopic growths along an acid mine drainage.</title>
        <authorList>
            <person name="Mendez-Garcia C."/>
            <person name="Mesa V."/>
            <person name="Sprenger R.R."/>
            <person name="Richter M."/>
            <person name="Diez M.S."/>
            <person name="Solano J."/>
            <person name="Bargiela R."/>
            <person name="Golyshina O.V."/>
            <person name="Manteca A."/>
            <person name="Ramos J.L."/>
            <person name="Gallego J.R."/>
            <person name="Llorente I."/>
            <person name="Martins Dos Santos V.A."/>
            <person name="Jensen O.N."/>
            <person name="Pelaez A.I."/>
            <person name="Sanchez J."/>
            <person name="Ferrer M."/>
        </authorList>
    </citation>
    <scope>NUCLEOTIDE SEQUENCE</scope>
</reference>
<comment type="pathway">
    <text evidence="2">Cofactor biosynthesis; NAD(+) biosynthesis; iminoaspartate from L-aspartate (oxidase route): step 1/1.</text>
</comment>
<dbReference type="EMBL" id="AUZY01000213">
    <property type="protein sequence ID" value="EQD79294.1"/>
    <property type="molecule type" value="Genomic_DNA"/>
</dbReference>
<evidence type="ECO:0000256" key="1">
    <source>
        <dbReference type="ARBA" id="ARBA00001974"/>
    </source>
</evidence>
<comment type="similarity">
    <text evidence="3">Belongs to the FAD-dependent oxidoreductase 2 family. NadB subfamily.</text>
</comment>
<reference evidence="10" key="1">
    <citation type="submission" date="2013-08" db="EMBL/GenBank/DDBJ databases">
        <authorList>
            <person name="Mendez C."/>
            <person name="Richter M."/>
            <person name="Ferrer M."/>
            <person name="Sanchez J."/>
        </authorList>
    </citation>
    <scope>NUCLEOTIDE SEQUENCE</scope>
</reference>
<gene>
    <name evidence="10" type="ORF">B1B_00277</name>
</gene>
<name>T1DCX1_9ZZZZ</name>
<dbReference type="GO" id="GO:0008734">
    <property type="term" value="F:L-aspartate oxidase activity"/>
    <property type="evidence" value="ECO:0007669"/>
    <property type="project" value="UniProtKB-EC"/>
</dbReference>
<dbReference type="Pfam" id="PF00890">
    <property type="entry name" value="FAD_binding_2"/>
    <property type="match status" value="1"/>
</dbReference>
<feature type="non-terminal residue" evidence="10">
    <location>
        <position position="102"/>
    </location>
</feature>
<dbReference type="InterPro" id="IPR005288">
    <property type="entry name" value="NadB"/>
</dbReference>
<accession>T1DCX1</accession>
<keyword evidence="5" id="KW-0285">Flavoprotein</keyword>
<keyword evidence="7" id="KW-0274">FAD</keyword>
<evidence type="ECO:0000256" key="3">
    <source>
        <dbReference type="ARBA" id="ARBA00008562"/>
    </source>
</evidence>
<evidence type="ECO:0000256" key="2">
    <source>
        <dbReference type="ARBA" id="ARBA00004950"/>
    </source>
</evidence>
<dbReference type="PANTHER" id="PTHR42716">
    <property type="entry name" value="L-ASPARTATE OXIDASE"/>
    <property type="match status" value="1"/>
</dbReference>
<dbReference type="UniPathway" id="UPA00253">
    <property type="reaction ID" value="UER00326"/>
</dbReference>
<sequence length="102" mass="11188">EAGVRFMPSYHPDAELAPRDVVARAIEQEIRRSTHGTVFLDATALPRDRLFARFPSIARFLATYGLDLSRDRIPVAPAAHFMIGGVSTDIEGRTSLAGLYAC</sequence>
<dbReference type="SUPFAM" id="SSF56425">
    <property type="entry name" value="Succinate dehydrogenase/fumarate reductase flavoprotein, catalytic domain"/>
    <property type="match status" value="1"/>
</dbReference>
<evidence type="ECO:0000313" key="10">
    <source>
        <dbReference type="EMBL" id="EQD79294.1"/>
    </source>
</evidence>
<dbReference type="FunFam" id="3.90.700.10:FF:000002">
    <property type="entry name" value="L-aspartate oxidase"/>
    <property type="match status" value="1"/>
</dbReference>